<accession>A0A9X7UDW3</accession>
<protein>
    <submittedName>
        <fullName evidence="3">Atxe2 family lasso peptide isopeptidase</fullName>
    </submittedName>
</protein>
<dbReference type="InterPro" id="IPR001375">
    <property type="entry name" value="Peptidase_S9_cat"/>
</dbReference>
<name>A0A9X7UDW3_SPHYA</name>
<dbReference type="GO" id="GO:0006508">
    <property type="term" value="P:proteolysis"/>
    <property type="evidence" value="ECO:0007669"/>
    <property type="project" value="InterPro"/>
</dbReference>
<organism evidence="3 4">
    <name type="scientific">Sphingobium yanoikuyae</name>
    <name type="common">Sphingomonas yanoikuyae</name>
    <dbReference type="NCBI Taxonomy" id="13690"/>
    <lineage>
        <taxon>Bacteria</taxon>
        <taxon>Pseudomonadati</taxon>
        <taxon>Pseudomonadota</taxon>
        <taxon>Alphaproteobacteria</taxon>
        <taxon>Sphingomonadales</taxon>
        <taxon>Sphingomonadaceae</taxon>
        <taxon>Sphingobium</taxon>
    </lineage>
</organism>
<dbReference type="SUPFAM" id="SSF82171">
    <property type="entry name" value="DPP6 N-terminal domain-like"/>
    <property type="match status" value="1"/>
</dbReference>
<dbReference type="PANTHER" id="PTHR42776">
    <property type="entry name" value="SERINE PEPTIDASE S9 FAMILY MEMBER"/>
    <property type="match status" value="1"/>
</dbReference>
<sequence length="712" mass="77670">MVIAKLIVTGCVGSWSHAFTRCLSGMAATMMALLLPAGAPVQAKEPARRCWVPDGGIGPAVKRAITARDLVRLRDFGEAGYDGQPLQISPDRKRVALTLRQADPDRNDYCSVIIEFPLAKPAQFRLVDNSGDIVRATYAIHGINGIPLGTPKPIRIAWHPNSRAIAFTKTFDDRSEIWLADLTSGTSRKIAASASDIDMLHWSAEGSRLTYGSRQSLHEISAERTKEERAGYHYDARFWPLGFNAPFALAATTRTFKTIPMDGGREVAASASDIVSLADPETGYVHRAANQVAFYGENRRAWAAPDKPVSFRAPARLHVEIDGKTVPCAVAACMDVKSLWWFDRGRSLLFLSHDKPRAGTTILYSWIPGKEPPRPLLQTDAMLFGCSAAEGSLICARESSLQPRHIVAINATSGHQKTLFDPNPEFAGLALGEARRLHWTNRFGIETFGDLVLPPGGRQGRPLPLVVIQYDSHGFLRGGTADEYPVQLFAARGFAVLSFNRPSYYGLRSQPKDAAAFLLANSKDRIDRQNVQSSLEVIIARLVADGLVDPARVGITGQSDGASTATYALIHSNIFKAAALSTCCEDEGMMTNIGPGLQKTYMMMGYPGPGAIASDFWEESALRLHADRPAVPILIQAGSEEFRMALPTFETLKAHGWPIDMYVFADEGHVKFQPAHRLTVYQRAVDWMAAQLIDAPAGAMPRAESQASTSAK</sequence>
<dbReference type="InterPro" id="IPR011042">
    <property type="entry name" value="6-blade_b-propeller_TolB-like"/>
</dbReference>
<dbReference type="PANTHER" id="PTHR42776:SF27">
    <property type="entry name" value="DIPEPTIDYL PEPTIDASE FAMILY MEMBER 6"/>
    <property type="match status" value="1"/>
</dbReference>
<dbReference type="EMBL" id="CP060122">
    <property type="protein sequence ID" value="QNG48553.1"/>
    <property type="molecule type" value="Genomic_DNA"/>
</dbReference>
<dbReference type="Pfam" id="PF00326">
    <property type="entry name" value="Peptidase_S9"/>
    <property type="match status" value="1"/>
</dbReference>
<keyword evidence="1" id="KW-0378">Hydrolase</keyword>
<dbReference type="AlphaFoldDB" id="A0A9X7UDW3"/>
<proteinExistence type="predicted"/>
<evidence type="ECO:0000313" key="4">
    <source>
        <dbReference type="Proteomes" id="UP000515377"/>
    </source>
</evidence>
<dbReference type="Gene3D" id="3.40.50.1820">
    <property type="entry name" value="alpha/beta hydrolase"/>
    <property type="match status" value="1"/>
</dbReference>
<dbReference type="InterPro" id="IPR029058">
    <property type="entry name" value="AB_hydrolase_fold"/>
</dbReference>
<dbReference type="NCBIfam" id="NF033523">
    <property type="entry name" value="lasso_peptidase"/>
    <property type="match status" value="1"/>
</dbReference>
<evidence type="ECO:0000259" key="2">
    <source>
        <dbReference type="Pfam" id="PF00326"/>
    </source>
</evidence>
<evidence type="ECO:0000256" key="1">
    <source>
        <dbReference type="ARBA" id="ARBA00022801"/>
    </source>
</evidence>
<dbReference type="Proteomes" id="UP000515377">
    <property type="component" value="Chromosome"/>
</dbReference>
<gene>
    <name evidence="3" type="ORF">H3V42_14110</name>
</gene>
<dbReference type="GO" id="GO:0004252">
    <property type="term" value="F:serine-type endopeptidase activity"/>
    <property type="evidence" value="ECO:0007669"/>
    <property type="project" value="TreeGrafter"/>
</dbReference>
<dbReference type="SUPFAM" id="SSF53474">
    <property type="entry name" value="alpha/beta-Hydrolases"/>
    <property type="match status" value="1"/>
</dbReference>
<dbReference type="Gene3D" id="2.120.10.30">
    <property type="entry name" value="TolB, C-terminal domain"/>
    <property type="match status" value="1"/>
</dbReference>
<dbReference type="InterPro" id="IPR053536">
    <property type="entry name" value="Lasso_peptide_isopeptidase"/>
</dbReference>
<reference evidence="3 4" key="1">
    <citation type="submission" date="2020-07" db="EMBL/GenBank/DDBJ databases">
        <title>Whole genome sequence of Sphingobium yanoikuyae A3.</title>
        <authorList>
            <person name="Han S.-S."/>
        </authorList>
    </citation>
    <scope>NUCLEOTIDE SEQUENCE [LARGE SCALE GENOMIC DNA]</scope>
    <source>
        <strain evidence="3 4">A3</strain>
    </source>
</reference>
<feature type="domain" description="Peptidase S9 prolyl oligopeptidase catalytic" evidence="2">
    <location>
        <begin position="539"/>
        <end position="692"/>
    </location>
</feature>
<evidence type="ECO:0000313" key="3">
    <source>
        <dbReference type="EMBL" id="QNG48553.1"/>
    </source>
</evidence>